<dbReference type="Gene3D" id="1.20.120.1630">
    <property type="match status" value="1"/>
</dbReference>
<dbReference type="GO" id="GO:0016020">
    <property type="term" value="C:membrane"/>
    <property type="evidence" value="ECO:0007669"/>
    <property type="project" value="TreeGrafter"/>
</dbReference>
<name>F3L2S1_9GAMM</name>
<comment type="caution">
    <text evidence="1">The sequence shown here is derived from an EMBL/GenBank/DDBJ whole genome shotgun (WGS) entry which is preliminary data.</text>
</comment>
<accession>F3L2S1</accession>
<reference evidence="1 2" key="1">
    <citation type="journal article" date="2011" name="J. Bacteriol.">
        <title>Genome sequence of strain IMCC3088, a proteorhodopsin-containing marine bacterium belonging to the OM60/NOR5 clade.</title>
        <authorList>
            <person name="Jang Y."/>
            <person name="Oh H.M."/>
            <person name="Kang I."/>
            <person name="Lee K."/>
            <person name="Yang S.J."/>
            <person name="Cho J.C."/>
        </authorList>
    </citation>
    <scope>NUCLEOTIDE SEQUENCE [LARGE SCALE GENOMIC DNA]</scope>
    <source>
        <strain evidence="1 2">IMCC3088</strain>
    </source>
</reference>
<dbReference type="PROSITE" id="PS50244">
    <property type="entry name" value="S5A_REDUCTASE"/>
    <property type="match status" value="1"/>
</dbReference>
<keyword evidence="2" id="KW-1185">Reference proteome</keyword>
<dbReference type="OrthoDB" id="9779233at2"/>
<dbReference type="Proteomes" id="UP000005615">
    <property type="component" value="Unassembled WGS sequence"/>
</dbReference>
<evidence type="ECO:0000313" key="1">
    <source>
        <dbReference type="EMBL" id="EGG29389.1"/>
    </source>
</evidence>
<dbReference type="STRING" id="2518989.IMCC3088_1845"/>
<dbReference type="InterPro" id="IPR010721">
    <property type="entry name" value="UstE-like"/>
</dbReference>
<dbReference type="PANTHER" id="PTHR32251">
    <property type="entry name" value="3-OXO-5-ALPHA-STEROID 4-DEHYDROGENASE"/>
    <property type="match status" value="1"/>
</dbReference>
<gene>
    <name evidence="1" type="ORF">IMCC3088_1845</name>
</gene>
<dbReference type="Pfam" id="PF06966">
    <property type="entry name" value="DUF1295"/>
    <property type="match status" value="1"/>
</dbReference>
<dbReference type="EMBL" id="AEIG01000055">
    <property type="protein sequence ID" value="EGG29389.1"/>
    <property type="molecule type" value="Genomic_DNA"/>
</dbReference>
<proteinExistence type="predicted"/>
<evidence type="ECO:0000313" key="2">
    <source>
        <dbReference type="Proteomes" id="UP000005615"/>
    </source>
</evidence>
<dbReference type="eggNOG" id="COG3752">
    <property type="taxonomic scope" value="Bacteria"/>
</dbReference>
<organism evidence="1 2">
    <name type="scientific">Aequoribacter fuscus</name>
    <dbReference type="NCBI Taxonomy" id="2518989"/>
    <lineage>
        <taxon>Bacteria</taxon>
        <taxon>Pseudomonadati</taxon>
        <taxon>Pseudomonadota</taxon>
        <taxon>Gammaproteobacteria</taxon>
        <taxon>Cellvibrionales</taxon>
        <taxon>Halieaceae</taxon>
        <taxon>Aequoribacter</taxon>
    </lineage>
</organism>
<dbReference type="PANTHER" id="PTHR32251:SF17">
    <property type="entry name" value="STEROID 5-ALPHA REDUCTASE C-TERMINAL DOMAIN-CONTAINING PROTEIN"/>
    <property type="match status" value="1"/>
</dbReference>
<dbReference type="AlphaFoldDB" id="F3L2S1"/>
<protein>
    <submittedName>
        <fullName evidence="1">Uncharacterized protein</fullName>
    </submittedName>
</protein>
<dbReference type="RefSeq" id="WP_009576079.1">
    <property type="nucleotide sequence ID" value="NZ_AEIG01000055.1"/>
</dbReference>
<sequence>MLELLLATAGLVLSVVIVLWGVSIAIRDVSIIDMAFSSIIAGVIVFVYWYSNASGQAANVTLGLVIIWALRMTVYLVNRNWGHGEDVRYTKLRSWVPEGWPFYWFSLRQVFLLQGAVIWVLTLPQQIAFVSAPETAMTILGWIGVALWGIGFFFETLGDWQLSRFRADSSKNGTVLNTGLWRYTRHPNYFGELAQWWGLLLIVAHVPWALVGAVGVAIYSWLVVRVTGKATLEKKMSREKPEYAEYVRRTSGLIPWFPKA</sequence>